<proteinExistence type="predicted"/>
<sequence>MLSKELFVKLSDPFSADHSLVKSKIIVPLNAYIDYLIICEFLIQDDPMNPTTLLIRANDIRQLFYTPTVTHDNIHDVLKSYGFNRDFSSSNDVKFKLDRDKYPTVRTIRGFRQRVLGNFSM</sequence>
<gene>
    <name evidence="1" type="ORF">FE392_18405</name>
</gene>
<dbReference type="RefSeq" id="WP_319931625.1">
    <property type="nucleotide sequence ID" value="NZ_VCDN01000110.1"/>
</dbReference>
<evidence type="ECO:0000313" key="2">
    <source>
        <dbReference type="Proteomes" id="UP001271890"/>
    </source>
</evidence>
<dbReference type="EMBL" id="VCDN01000110">
    <property type="protein sequence ID" value="MDX7989253.1"/>
    <property type="molecule type" value="Genomic_DNA"/>
</dbReference>
<comment type="caution">
    <text evidence="1">The sequence shown here is derived from an EMBL/GenBank/DDBJ whole genome shotgun (WGS) entry which is preliminary data.</text>
</comment>
<protein>
    <submittedName>
        <fullName evidence="1">Uncharacterized protein</fullName>
    </submittedName>
</protein>
<dbReference type="Proteomes" id="UP001271890">
    <property type="component" value="Unassembled WGS sequence"/>
</dbReference>
<reference evidence="2" key="1">
    <citation type="journal article" date="2024" name="Toxins">
        <title>Genome Sequence Analysis of Native Xenorhabdus Strains Isolated from Entomopathogenic Nematodes in Argentina.</title>
        <authorList>
            <person name="Palma L."/>
            <person name="Frizzo L."/>
            <person name="Kaiser S."/>
            <person name="Berry C."/>
            <person name="Caballero P."/>
            <person name="Bode H.B."/>
            <person name="Del Valle E.E."/>
        </authorList>
    </citation>
    <scope>NUCLEOTIDE SEQUENCE [LARGE SCALE GENOMIC DNA]</scope>
    <source>
        <strain evidence="2">12</strain>
    </source>
</reference>
<organism evidence="1 2">
    <name type="scientific">Xenorhabdus santafensis</name>
    <dbReference type="NCBI Taxonomy" id="2582833"/>
    <lineage>
        <taxon>Bacteria</taxon>
        <taxon>Pseudomonadati</taxon>
        <taxon>Pseudomonadota</taxon>
        <taxon>Gammaproteobacteria</taxon>
        <taxon>Enterobacterales</taxon>
        <taxon>Morganellaceae</taxon>
        <taxon>Xenorhabdus</taxon>
    </lineage>
</organism>
<evidence type="ECO:0000313" key="1">
    <source>
        <dbReference type="EMBL" id="MDX7989253.1"/>
    </source>
</evidence>
<name>A0ABU4SEM2_9GAMM</name>
<accession>A0ABU4SEM2</accession>
<keyword evidence="2" id="KW-1185">Reference proteome</keyword>